<feature type="transmembrane region" description="Helical" evidence="14">
    <location>
        <begin position="39"/>
        <end position="60"/>
    </location>
</feature>
<feature type="transmembrane region" description="Helical" evidence="14">
    <location>
        <begin position="332"/>
        <end position="350"/>
    </location>
</feature>
<dbReference type="GO" id="GO:0052925">
    <property type="term" value="F:dol-P-Man:Man(5)GlcNAc(2)-PP-Dol alpha-1,3-mannosyltransferase activity"/>
    <property type="evidence" value="ECO:0007669"/>
    <property type="project" value="UniProtKB-EC"/>
</dbReference>
<evidence type="ECO:0000313" key="16">
    <source>
        <dbReference type="Proteomes" id="UP001212841"/>
    </source>
</evidence>
<dbReference type="EMBL" id="JADGJD010000096">
    <property type="protein sequence ID" value="KAJ3055088.1"/>
    <property type="molecule type" value="Genomic_DNA"/>
</dbReference>
<evidence type="ECO:0000256" key="8">
    <source>
        <dbReference type="ARBA" id="ARBA00022824"/>
    </source>
</evidence>
<feature type="transmembrane region" description="Helical" evidence="14">
    <location>
        <begin position="161"/>
        <end position="186"/>
    </location>
</feature>
<feature type="transmembrane region" description="Helical" evidence="14">
    <location>
        <begin position="396"/>
        <end position="414"/>
    </location>
</feature>
<evidence type="ECO:0000256" key="3">
    <source>
        <dbReference type="ARBA" id="ARBA00011964"/>
    </source>
</evidence>
<feature type="transmembrane region" description="Helical" evidence="14">
    <location>
        <begin position="234"/>
        <end position="254"/>
    </location>
</feature>
<feature type="transmembrane region" description="Helical" evidence="14">
    <location>
        <begin position="371"/>
        <end position="390"/>
    </location>
</feature>
<evidence type="ECO:0000256" key="10">
    <source>
        <dbReference type="ARBA" id="ARBA00023136"/>
    </source>
</evidence>
<sequence length="420" mass="47629">MEKSANGGSYSSLPSSKSILLPLNPVVVWIRNILLLPRFLWLIGGPLLFLELLANLIFVWKVPYTEIDWKAYMQEVEGFIGGERDYLNLKGDTGPLVYPAGFVYIFTFLYRITDGGENIKLAQYIYVGLYLLTLAVVYELYKRAKIPPYVICLLSISKRLHSIYALRLFNDPVAMLPLYICILLMIKGKWTQASVAFSAALSIKMNILLFAPGFAFLVWQATGLAGAITNATIVLWPQLLLALPFLLHAPMSYFSRAFEFRREFLYQWTVNWRFMDEVTFRRKEVAVGLLVAHLASLALFVVGKWARPYGGLGQVIRNGFVNNRVLPTANQIMYVMFTSNLVGITFARSLHYQFFSWYWHTLPFLLWRTSLPVVMRLALLIVIELCWNVFPSTTSSSATLFAAHGTLLLALLASSGKEKA</sequence>
<accession>A0AAD5SNV0</accession>
<evidence type="ECO:0000256" key="7">
    <source>
        <dbReference type="ARBA" id="ARBA00022692"/>
    </source>
</evidence>
<feature type="transmembrane region" description="Helical" evidence="14">
    <location>
        <begin position="124"/>
        <end position="141"/>
    </location>
</feature>
<comment type="subcellular location">
    <subcellularLocation>
        <location evidence="1 14">Endoplasmic reticulum membrane</location>
        <topology evidence="1 14">Multi-pass membrane protein</topology>
    </subcellularLocation>
</comment>
<keyword evidence="8 14" id="KW-0256">Endoplasmic reticulum</keyword>
<evidence type="ECO:0000256" key="1">
    <source>
        <dbReference type="ARBA" id="ARBA00004477"/>
    </source>
</evidence>
<dbReference type="GO" id="GO:0005789">
    <property type="term" value="C:endoplasmic reticulum membrane"/>
    <property type="evidence" value="ECO:0007669"/>
    <property type="project" value="UniProtKB-SubCell"/>
</dbReference>
<comment type="function">
    <text evidence="11 14">Dol-P-Man:Man(5)GlcNAc(2)-PP-Dol alpha-1,3-mannosyltransferase that operates in the biosynthetic pathway of dolichol-linked oligosaccharides, the glycan precursors employed in protein asparagine (N)-glycosylation. The assembly of dolichol-linked oligosaccharides begins on the cytosolic side of the endoplasmic reticulum membrane and finishes in its lumen. The sequential addition of sugars to dolichol pyrophosphate produces dolichol-linked oligosaccharides containing fourteen sugars, including two GlcNAcs, nine mannoses and three glucoses. Once assembled, the oligosaccharide is transferred from the lipid to nascent proteins by oligosaccharyltransferases. In the lumen of the endoplasmic reticulum, adds the first dolichyl beta-D-mannosyl phosphate derived mannose in an alpha-1,3 linkage to Man(5)GlcNAc(2)-PP-dolichol to produce Man(6)GlcNAc(2)-PP-dolichol.</text>
</comment>
<comment type="caution">
    <text evidence="15">The sequence shown here is derived from an EMBL/GenBank/DDBJ whole genome shotgun (WGS) entry which is preliminary data.</text>
</comment>
<dbReference type="Proteomes" id="UP001212841">
    <property type="component" value="Unassembled WGS sequence"/>
</dbReference>
<evidence type="ECO:0000256" key="2">
    <source>
        <dbReference type="ARBA" id="ARBA00004922"/>
    </source>
</evidence>
<dbReference type="PANTHER" id="PTHR12646">
    <property type="entry name" value="NOT56 - RELATED"/>
    <property type="match status" value="1"/>
</dbReference>
<organism evidence="15 16">
    <name type="scientific">Rhizophlyctis rosea</name>
    <dbReference type="NCBI Taxonomy" id="64517"/>
    <lineage>
        <taxon>Eukaryota</taxon>
        <taxon>Fungi</taxon>
        <taxon>Fungi incertae sedis</taxon>
        <taxon>Chytridiomycota</taxon>
        <taxon>Chytridiomycota incertae sedis</taxon>
        <taxon>Chytridiomycetes</taxon>
        <taxon>Rhizophlyctidales</taxon>
        <taxon>Rhizophlyctidaceae</taxon>
        <taxon>Rhizophlyctis</taxon>
    </lineage>
</organism>
<proteinExistence type="inferred from homology"/>
<feature type="transmembrane region" description="Helical" evidence="14">
    <location>
        <begin position="285"/>
        <end position="306"/>
    </location>
</feature>
<name>A0AAD5SNV0_9FUNG</name>
<keyword evidence="6 14" id="KW-0808">Transferase</keyword>
<evidence type="ECO:0000256" key="12">
    <source>
        <dbReference type="ARBA" id="ARBA00049506"/>
    </source>
</evidence>
<keyword evidence="16" id="KW-1185">Reference proteome</keyword>
<dbReference type="AlphaFoldDB" id="A0AAD5SNV0"/>
<evidence type="ECO:0000256" key="11">
    <source>
        <dbReference type="ARBA" id="ARBA00044743"/>
    </source>
</evidence>
<evidence type="ECO:0000256" key="13">
    <source>
        <dbReference type="ARBA" id="ARBA00093457"/>
    </source>
</evidence>
<evidence type="ECO:0000256" key="6">
    <source>
        <dbReference type="ARBA" id="ARBA00022679"/>
    </source>
</evidence>
<dbReference type="InterPro" id="IPR007873">
    <property type="entry name" value="Glycosyltransferase_ALG3"/>
</dbReference>
<keyword evidence="10 14" id="KW-0472">Membrane</keyword>
<gene>
    <name evidence="15" type="primary">ALG3</name>
    <name evidence="15" type="ORF">HK097_011530</name>
</gene>
<keyword evidence="5 14" id="KW-0328">Glycosyltransferase</keyword>
<reference evidence="15" key="1">
    <citation type="submission" date="2020-05" db="EMBL/GenBank/DDBJ databases">
        <title>Phylogenomic resolution of chytrid fungi.</title>
        <authorList>
            <person name="Stajich J.E."/>
            <person name="Amses K."/>
            <person name="Simmons R."/>
            <person name="Seto K."/>
            <person name="Myers J."/>
            <person name="Bonds A."/>
            <person name="Quandt C.A."/>
            <person name="Barry K."/>
            <person name="Liu P."/>
            <person name="Grigoriev I."/>
            <person name="Longcore J.E."/>
            <person name="James T.Y."/>
        </authorList>
    </citation>
    <scope>NUCLEOTIDE SEQUENCE</scope>
    <source>
        <strain evidence="15">JEL0318</strain>
    </source>
</reference>
<evidence type="ECO:0000256" key="5">
    <source>
        <dbReference type="ARBA" id="ARBA00022676"/>
    </source>
</evidence>
<comment type="similarity">
    <text evidence="13">Belongs to the glycosyltransferase ALG3 family.</text>
</comment>
<feature type="transmembrane region" description="Helical" evidence="14">
    <location>
        <begin position="207"/>
        <end position="228"/>
    </location>
</feature>
<keyword evidence="9 14" id="KW-1133">Transmembrane helix</keyword>
<protein>
    <recommendedName>
        <fullName evidence="4 14">Dol-P-Man:Man(5)GlcNAc(2)-PP-Dol alpha-1,3-mannosyltransferase</fullName>
        <ecNumber evidence="3 14">2.4.1.258</ecNumber>
    </recommendedName>
    <alternativeName>
        <fullName evidence="14">Dol-P-Man-dependent alpha(1-3)-mannosyltransferase</fullName>
    </alternativeName>
</protein>
<evidence type="ECO:0000256" key="9">
    <source>
        <dbReference type="ARBA" id="ARBA00022989"/>
    </source>
</evidence>
<evidence type="ECO:0000256" key="14">
    <source>
        <dbReference type="RuleBase" id="RU364047"/>
    </source>
</evidence>
<keyword evidence="7 14" id="KW-0812">Transmembrane</keyword>
<comment type="pathway">
    <text evidence="2 14">Protein modification; protein glycosylation.</text>
</comment>
<comment type="catalytic activity">
    <reaction evidence="12 14">
        <text>an alpha-D-Man-(1-&gt;2)-alpha-D-Man-(1-&gt;2)-alpha-D-Man-(1-&gt;3)-[alpha-D-Man-(1-&gt;6)]-beta-D-Man-(1-&gt;4)-beta-D-GlcNAc-(1-&gt;4)-alpha-D-GlcNAc-diphospho-di-trans,poly-cis-dolichol + a di-trans,poly-cis-dolichyl beta-D-mannosyl phosphate = an alpha-D-Man-(1-&gt;2)-alpha-D-Man-(1-&gt;2)-alpha-D-Man-(1-&gt;3)-[alpha-D-Man-(1-&gt;3)-alpha-D-Man-(1-&gt;6)]-beta-D-Man-(1-&gt;4)-beta-D-GlcNAc-(1-&gt;4)-alpha-D-GlcNAc-diphospho-di-trans,poly-cis-dolichol + a di-trans,poly-cis-dolichyl phosphate + H(+)</text>
        <dbReference type="Rhea" id="RHEA:29527"/>
        <dbReference type="Rhea" id="RHEA-COMP:19498"/>
        <dbReference type="Rhea" id="RHEA-COMP:19501"/>
        <dbReference type="Rhea" id="RHEA-COMP:19516"/>
        <dbReference type="Rhea" id="RHEA-COMP:19517"/>
        <dbReference type="ChEBI" id="CHEBI:15378"/>
        <dbReference type="ChEBI" id="CHEBI:57683"/>
        <dbReference type="ChEBI" id="CHEBI:58211"/>
        <dbReference type="ChEBI" id="CHEBI:132515"/>
        <dbReference type="ChEBI" id="CHEBI:132516"/>
        <dbReference type="EC" id="2.4.1.258"/>
    </reaction>
    <physiologicalReaction direction="left-to-right" evidence="12 14">
        <dbReference type="Rhea" id="RHEA:29528"/>
    </physiologicalReaction>
</comment>
<evidence type="ECO:0000313" key="15">
    <source>
        <dbReference type="EMBL" id="KAJ3055088.1"/>
    </source>
</evidence>
<feature type="transmembrane region" description="Helical" evidence="14">
    <location>
        <begin position="96"/>
        <end position="112"/>
    </location>
</feature>
<dbReference type="Pfam" id="PF05208">
    <property type="entry name" value="ALG3"/>
    <property type="match status" value="1"/>
</dbReference>
<dbReference type="PANTHER" id="PTHR12646:SF0">
    <property type="entry name" value="DOL-P-MAN:MAN(5)GLCNAC(2)-PP-DOL ALPHA-1,3-MANNOSYLTRANSFERASE"/>
    <property type="match status" value="1"/>
</dbReference>
<dbReference type="EC" id="2.4.1.258" evidence="3 14"/>
<evidence type="ECO:0000256" key="4">
    <source>
        <dbReference type="ARBA" id="ARBA00015561"/>
    </source>
</evidence>